<protein>
    <submittedName>
        <fullName evidence="4">Uncharacterized protein</fullName>
    </submittedName>
</protein>
<feature type="chain" id="PRO_5019197576" evidence="3">
    <location>
        <begin position="26"/>
        <end position="348"/>
    </location>
</feature>
<proteinExistence type="predicted"/>
<feature type="transmembrane region" description="Helical" evidence="2">
    <location>
        <begin position="257"/>
        <end position="277"/>
    </location>
</feature>
<evidence type="ECO:0000256" key="3">
    <source>
        <dbReference type="SAM" id="SignalP"/>
    </source>
</evidence>
<comment type="caution">
    <text evidence="4">The sequence shown here is derived from an EMBL/GenBank/DDBJ whole genome shotgun (WGS) entry which is preliminary data.</text>
</comment>
<evidence type="ECO:0000256" key="2">
    <source>
        <dbReference type="SAM" id="Phobius"/>
    </source>
</evidence>
<dbReference type="EMBL" id="RBNI01008935">
    <property type="protein sequence ID" value="RUP44427.1"/>
    <property type="molecule type" value="Genomic_DNA"/>
</dbReference>
<dbReference type="Proteomes" id="UP000268093">
    <property type="component" value="Unassembled WGS sequence"/>
</dbReference>
<feature type="transmembrane region" description="Helical" evidence="2">
    <location>
        <begin position="323"/>
        <end position="343"/>
    </location>
</feature>
<dbReference type="OrthoDB" id="2327125at2759"/>
<keyword evidence="3" id="KW-0732">Signal</keyword>
<feature type="region of interest" description="Disordered" evidence="1">
    <location>
        <begin position="226"/>
        <end position="249"/>
    </location>
</feature>
<evidence type="ECO:0000313" key="4">
    <source>
        <dbReference type="EMBL" id="RUP44427.1"/>
    </source>
</evidence>
<sequence length="348" mass="38645">MMISMFNFALAVATGVLITVSSVNAMEKNTTNPLVPPQGPSRLTGYPTWHGLESDWNLQELDAVTLWSVLGTTFAVGLAIFSGHLRDDDSNLTPSQRTVSLFDRVLGGYTIATLISVVAFAVLDLGKLWSPLGAVHNLLEVTIILVFLFHDQWDRMLPFLFYFQLAYITITVLLSIALPWPLDALVFKIQGLAQDFALPIIYTRLFFANREAEHLRRTARNGETTNLLANDENAERGDFGESAGDESDERRRETADILILIVAASIHAFGNVITTLLPGFVPFATFQFTYGVVYPLYGFYVYRQPIVPSTQFQWVKISVPSELLVGIVSIILSITTTVVGLFLSSRKM</sequence>
<keyword evidence="5" id="KW-1185">Reference proteome</keyword>
<organism evidence="4 5">
    <name type="scientific">Jimgerdemannia flammicorona</name>
    <dbReference type="NCBI Taxonomy" id="994334"/>
    <lineage>
        <taxon>Eukaryota</taxon>
        <taxon>Fungi</taxon>
        <taxon>Fungi incertae sedis</taxon>
        <taxon>Mucoromycota</taxon>
        <taxon>Mucoromycotina</taxon>
        <taxon>Endogonomycetes</taxon>
        <taxon>Endogonales</taxon>
        <taxon>Endogonaceae</taxon>
        <taxon>Jimgerdemannia</taxon>
    </lineage>
</organism>
<feature type="transmembrane region" description="Helical" evidence="2">
    <location>
        <begin position="64"/>
        <end position="85"/>
    </location>
</feature>
<keyword evidence="2" id="KW-0812">Transmembrane</keyword>
<evidence type="ECO:0000313" key="5">
    <source>
        <dbReference type="Proteomes" id="UP000268093"/>
    </source>
</evidence>
<accession>A0A433D0R6</accession>
<evidence type="ECO:0000256" key="1">
    <source>
        <dbReference type="SAM" id="MobiDB-lite"/>
    </source>
</evidence>
<feature type="transmembrane region" description="Helical" evidence="2">
    <location>
        <begin position="283"/>
        <end position="302"/>
    </location>
</feature>
<feature type="transmembrane region" description="Helical" evidence="2">
    <location>
        <begin position="186"/>
        <end position="207"/>
    </location>
</feature>
<feature type="signal peptide" evidence="3">
    <location>
        <begin position="1"/>
        <end position="25"/>
    </location>
</feature>
<dbReference type="AlphaFoldDB" id="A0A433D0R6"/>
<name>A0A433D0R6_9FUNG</name>
<feature type="transmembrane region" description="Helical" evidence="2">
    <location>
        <begin position="106"/>
        <end position="123"/>
    </location>
</feature>
<gene>
    <name evidence="4" type="ORF">BC936DRAFT_149471</name>
</gene>
<feature type="transmembrane region" description="Helical" evidence="2">
    <location>
        <begin position="129"/>
        <end position="149"/>
    </location>
</feature>
<keyword evidence="2" id="KW-0472">Membrane</keyword>
<feature type="transmembrane region" description="Helical" evidence="2">
    <location>
        <begin position="161"/>
        <end position="180"/>
    </location>
</feature>
<reference evidence="4 5" key="1">
    <citation type="journal article" date="2018" name="New Phytol.">
        <title>Phylogenomics of Endogonaceae and evolution of mycorrhizas within Mucoromycota.</title>
        <authorList>
            <person name="Chang Y."/>
            <person name="Desiro A."/>
            <person name="Na H."/>
            <person name="Sandor L."/>
            <person name="Lipzen A."/>
            <person name="Clum A."/>
            <person name="Barry K."/>
            <person name="Grigoriev I.V."/>
            <person name="Martin F.M."/>
            <person name="Stajich J.E."/>
            <person name="Smith M.E."/>
            <person name="Bonito G."/>
            <person name="Spatafora J.W."/>
        </authorList>
    </citation>
    <scope>NUCLEOTIDE SEQUENCE [LARGE SCALE GENOMIC DNA]</scope>
    <source>
        <strain evidence="4 5">GMNB39</strain>
    </source>
</reference>
<keyword evidence="2" id="KW-1133">Transmembrane helix</keyword>